<name>A0A410QBY7_9FIRM</name>
<keyword evidence="3" id="KW-0418">Kinase</keyword>
<dbReference type="InterPro" id="IPR036095">
    <property type="entry name" value="PTS_EIIB-like_sf"/>
</dbReference>
<evidence type="ECO:0000313" key="3">
    <source>
        <dbReference type="EMBL" id="QAT61506.1"/>
    </source>
</evidence>
<evidence type="ECO:0000256" key="1">
    <source>
        <dbReference type="ARBA" id="ARBA00022679"/>
    </source>
</evidence>
<dbReference type="Gene3D" id="3.40.50.2300">
    <property type="match status" value="1"/>
</dbReference>
<dbReference type="AlphaFoldDB" id="A0A410QBY7"/>
<dbReference type="InterPro" id="IPR003501">
    <property type="entry name" value="PTS_EIIB_2/3"/>
</dbReference>
<sequence>MKGKNERKRVHALVVCADGVATSSIVLVSLREALEDMDVEAEFTQGRVLDVARTVKGGDFDFVVSTAGVALDDIDVPVISGIPFLTGIGKEQVFEQIKDIIDKK</sequence>
<dbReference type="PROSITE" id="PS51099">
    <property type="entry name" value="PTS_EIIB_TYPE_2"/>
    <property type="match status" value="1"/>
</dbReference>
<dbReference type="InterPro" id="IPR013011">
    <property type="entry name" value="PTS_EIIB_2"/>
</dbReference>
<dbReference type="GO" id="GO:0016301">
    <property type="term" value="F:kinase activity"/>
    <property type="evidence" value="ECO:0007669"/>
    <property type="project" value="UniProtKB-KW"/>
</dbReference>
<dbReference type="Pfam" id="PF02302">
    <property type="entry name" value="PTS_IIB"/>
    <property type="match status" value="1"/>
</dbReference>
<gene>
    <name evidence="3" type="ORF">EQM13_07900</name>
</gene>
<keyword evidence="4" id="KW-1185">Reference proteome</keyword>
<dbReference type="RefSeq" id="WP_128752396.1">
    <property type="nucleotide sequence ID" value="NZ_CP035282.1"/>
</dbReference>
<dbReference type="GO" id="GO:0009401">
    <property type="term" value="P:phosphoenolpyruvate-dependent sugar phosphotransferase system"/>
    <property type="evidence" value="ECO:0007669"/>
    <property type="project" value="InterPro"/>
</dbReference>
<dbReference type="SUPFAM" id="SSF52794">
    <property type="entry name" value="PTS system IIB component-like"/>
    <property type="match status" value="1"/>
</dbReference>
<keyword evidence="1" id="KW-0808">Transferase</keyword>
<evidence type="ECO:0000313" key="4">
    <source>
        <dbReference type="Proteomes" id="UP000287969"/>
    </source>
</evidence>
<proteinExistence type="predicted"/>
<dbReference type="EMBL" id="CP035282">
    <property type="protein sequence ID" value="QAT61506.1"/>
    <property type="molecule type" value="Genomic_DNA"/>
</dbReference>
<organism evidence="3 4">
    <name type="scientific">Acidilutibacter cellobiosedens</name>
    <dbReference type="NCBI Taxonomy" id="2507161"/>
    <lineage>
        <taxon>Bacteria</taxon>
        <taxon>Bacillati</taxon>
        <taxon>Bacillota</taxon>
        <taxon>Tissierellia</taxon>
        <taxon>Tissierellales</taxon>
        <taxon>Acidilutibacteraceae</taxon>
        <taxon>Acidilutibacter</taxon>
    </lineage>
</organism>
<dbReference type="KEGG" id="spoa:EQM13_07900"/>
<evidence type="ECO:0000259" key="2">
    <source>
        <dbReference type="PROSITE" id="PS51099"/>
    </source>
</evidence>
<dbReference type="Proteomes" id="UP000287969">
    <property type="component" value="Chromosome"/>
</dbReference>
<feature type="domain" description="PTS EIIB type-2" evidence="2">
    <location>
        <begin position="10"/>
        <end position="104"/>
    </location>
</feature>
<accession>A0A410QBY7</accession>
<dbReference type="OrthoDB" id="6505030at2"/>
<protein>
    <submittedName>
        <fullName evidence="3">Histidine kinase</fullName>
    </submittedName>
</protein>
<reference evidence="4" key="1">
    <citation type="submission" date="2019-01" db="EMBL/GenBank/DDBJ databases">
        <title>Draft genomes of a novel of Sporanaerobacter strains.</title>
        <authorList>
            <person name="Ma S."/>
        </authorList>
    </citation>
    <scope>NUCLEOTIDE SEQUENCE [LARGE SCALE GENOMIC DNA]</scope>
    <source>
        <strain evidence="4">NJN-17</strain>
    </source>
</reference>
<dbReference type="GO" id="GO:0008982">
    <property type="term" value="F:protein-N(PI)-phosphohistidine-sugar phosphotransferase activity"/>
    <property type="evidence" value="ECO:0007669"/>
    <property type="project" value="InterPro"/>
</dbReference>